<dbReference type="Gene3D" id="3.40.50.2300">
    <property type="match status" value="1"/>
</dbReference>
<evidence type="ECO:0000313" key="4">
    <source>
        <dbReference type="EMBL" id="MEM5341381.1"/>
    </source>
</evidence>
<organism evidence="4 5">
    <name type="scientific">Paraburkholderia azotifigens</name>
    <dbReference type="NCBI Taxonomy" id="2057004"/>
    <lineage>
        <taxon>Bacteria</taxon>
        <taxon>Pseudomonadati</taxon>
        <taxon>Pseudomonadota</taxon>
        <taxon>Betaproteobacteria</taxon>
        <taxon>Burkholderiales</taxon>
        <taxon>Burkholderiaceae</taxon>
        <taxon>Paraburkholderia</taxon>
    </lineage>
</organism>
<keyword evidence="5" id="KW-1185">Reference proteome</keyword>
<dbReference type="SUPFAM" id="SSF52172">
    <property type="entry name" value="CheY-like"/>
    <property type="match status" value="1"/>
</dbReference>
<dbReference type="PANTHER" id="PTHR44591:SF3">
    <property type="entry name" value="RESPONSE REGULATORY DOMAIN-CONTAINING PROTEIN"/>
    <property type="match status" value="1"/>
</dbReference>
<reference evidence="4 5" key="1">
    <citation type="submission" date="2024-01" db="EMBL/GenBank/DDBJ databases">
        <title>The diversity of rhizobia nodulating Mimosa spp. in eleven states of Brazil covering several biomes is determined by host plant, location, and edaphic factors.</title>
        <authorList>
            <person name="Rouws L."/>
            <person name="Barauna A."/>
            <person name="Beukes C."/>
            <person name="De Faria S.M."/>
            <person name="Gross E."/>
            <person name="Dos Reis Junior F.B."/>
            <person name="Simon M."/>
            <person name="Maluk M."/>
            <person name="Odee D.W."/>
            <person name="Kenicer G."/>
            <person name="Young J.P.W."/>
            <person name="Reis V.M."/>
            <person name="Zilli J."/>
            <person name="James E.K."/>
        </authorList>
    </citation>
    <scope>NUCLEOTIDE SEQUENCE [LARGE SCALE GENOMIC DNA]</scope>
    <source>
        <strain evidence="4 5">JPY530</strain>
    </source>
</reference>
<feature type="modified residue" description="4-aspartylphosphate" evidence="2">
    <location>
        <position position="51"/>
    </location>
</feature>
<comment type="caution">
    <text evidence="4">The sequence shown here is derived from an EMBL/GenBank/DDBJ whole genome shotgun (WGS) entry which is preliminary data.</text>
</comment>
<dbReference type="InterPro" id="IPR050595">
    <property type="entry name" value="Bact_response_regulator"/>
</dbReference>
<keyword evidence="1 2" id="KW-0597">Phosphoprotein</keyword>
<proteinExistence type="predicted"/>
<name>A0ABU9R330_9BURK</name>
<dbReference type="SMART" id="SM00448">
    <property type="entry name" value="REC"/>
    <property type="match status" value="1"/>
</dbReference>
<dbReference type="Pfam" id="PF00072">
    <property type="entry name" value="Response_reg"/>
    <property type="match status" value="1"/>
</dbReference>
<evidence type="ECO:0000256" key="1">
    <source>
        <dbReference type="ARBA" id="ARBA00022553"/>
    </source>
</evidence>
<evidence type="ECO:0000259" key="3">
    <source>
        <dbReference type="PROSITE" id="PS50110"/>
    </source>
</evidence>
<dbReference type="PANTHER" id="PTHR44591">
    <property type="entry name" value="STRESS RESPONSE REGULATOR PROTEIN 1"/>
    <property type="match status" value="1"/>
</dbReference>
<sequence length="119" mass="13284">MRVLVVDDNRNGADALAVYLSLHDIECQTAYGGREAVILGCRWCPHVVLMDISMPQCNGYEAARALRHAPRTASAVIVAHTALDEPEVRRHLTGDEFDGYLQKGREPEQIMSLLRKLAR</sequence>
<gene>
    <name evidence="4" type="ORF">V4C56_17365</name>
</gene>
<protein>
    <submittedName>
        <fullName evidence="4">Response regulator</fullName>
    </submittedName>
</protein>
<dbReference type="InterPro" id="IPR001789">
    <property type="entry name" value="Sig_transdc_resp-reg_receiver"/>
</dbReference>
<evidence type="ECO:0000313" key="5">
    <source>
        <dbReference type="Proteomes" id="UP001481677"/>
    </source>
</evidence>
<accession>A0ABU9R330</accession>
<feature type="domain" description="Response regulatory" evidence="3">
    <location>
        <begin position="2"/>
        <end position="118"/>
    </location>
</feature>
<dbReference type="InterPro" id="IPR011006">
    <property type="entry name" value="CheY-like_superfamily"/>
</dbReference>
<dbReference type="PROSITE" id="PS50110">
    <property type="entry name" value="RESPONSE_REGULATORY"/>
    <property type="match status" value="1"/>
</dbReference>
<evidence type="ECO:0000256" key="2">
    <source>
        <dbReference type="PROSITE-ProRule" id="PRU00169"/>
    </source>
</evidence>
<dbReference type="Proteomes" id="UP001481677">
    <property type="component" value="Unassembled WGS sequence"/>
</dbReference>
<dbReference type="EMBL" id="JAZHGA010000011">
    <property type="protein sequence ID" value="MEM5341381.1"/>
    <property type="molecule type" value="Genomic_DNA"/>
</dbReference>